<organism evidence="2 3">
    <name type="scientific">Calycina marina</name>
    <dbReference type="NCBI Taxonomy" id="1763456"/>
    <lineage>
        <taxon>Eukaryota</taxon>
        <taxon>Fungi</taxon>
        <taxon>Dikarya</taxon>
        <taxon>Ascomycota</taxon>
        <taxon>Pezizomycotina</taxon>
        <taxon>Leotiomycetes</taxon>
        <taxon>Helotiales</taxon>
        <taxon>Pezizellaceae</taxon>
        <taxon>Calycina</taxon>
    </lineage>
</organism>
<keyword evidence="3" id="KW-1185">Reference proteome</keyword>
<feature type="region of interest" description="Disordered" evidence="1">
    <location>
        <begin position="1"/>
        <end position="54"/>
    </location>
</feature>
<dbReference type="AlphaFoldDB" id="A0A9P7Z231"/>
<name>A0A9P7Z231_9HELO</name>
<reference evidence="2" key="1">
    <citation type="journal article" date="2021" name="IMA Fungus">
        <title>Genomic characterization of three marine fungi, including Emericellopsis atlantica sp. nov. with signatures of a generalist lifestyle and marine biomass degradation.</title>
        <authorList>
            <person name="Hagestad O.C."/>
            <person name="Hou L."/>
            <person name="Andersen J.H."/>
            <person name="Hansen E.H."/>
            <person name="Altermark B."/>
            <person name="Li C."/>
            <person name="Kuhnert E."/>
            <person name="Cox R.J."/>
            <person name="Crous P.W."/>
            <person name="Spatafora J.W."/>
            <person name="Lail K."/>
            <person name="Amirebrahimi M."/>
            <person name="Lipzen A."/>
            <person name="Pangilinan J."/>
            <person name="Andreopoulos W."/>
            <person name="Hayes R.D."/>
            <person name="Ng V."/>
            <person name="Grigoriev I.V."/>
            <person name="Jackson S.A."/>
            <person name="Sutton T.D.S."/>
            <person name="Dobson A.D.W."/>
            <person name="Rama T."/>
        </authorList>
    </citation>
    <scope>NUCLEOTIDE SEQUENCE</scope>
    <source>
        <strain evidence="2">TRa3180A</strain>
    </source>
</reference>
<evidence type="ECO:0000313" key="2">
    <source>
        <dbReference type="EMBL" id="KAG9243846.1"/>
    </source>
</evidence>
<comment type="caution">
    <text evidence="2">The sequence shown here is derived from an EMBL/GenBank/DDBJ whole genome shotgun (WGS) entry which is preliminary data.</text>
</comment>
<evidence type="ECO:0000256" key="1">
    <source>
        <dbReference type="SAM" id="MobiDB-lite"/>
    </source>
</evidence>
<gene>
    <name evidence="2" type="ORF">BJ878DRAFT_461485</name>
</gene>
<evidence type="ECO:0000313" key="3">
    <source>
        <dbReference type="Proteomes" id="UP000887226"/>
    </source>
</evidence>
<dbReference type="EMBL" id="MU253947">
    <property type="protein sequence ID" value="KAG9243846.1"/>
    <property type="molecule type" value="Genomic_DNA"/>
</dbReference>
<sequence>MSQYERLEKSRRKHEPSNSGASRKPPPLPTQRPEWRGPSFQKKPTKTTVRPPPINSSSIQLQLLSLDLQQLLLNIFRTTFPIAQDPEGLKPVLQKVKDALFRRDFEKAFGKEEWCEAYAVRWSPSRVLCYSNVLAWLLGKCKEERWVKGFYQSKQPGDKQVARVLCLGGGAAEVVAFHSLVRHLHPTSCGKPEGQSIMEEGLLGVASKDNVVPILKVRLLDAAPWENVVSSLNEILTSPPALSKYASATARANNASFIQPQSVCTEFTKADIFSLNKESLGSIMGDDPTLITLFFTLNELYTTSLAKTTKFLLELTLATTEGCLLCVIDSVGSYSETVAFAEQHTQSKRYPMHSLMDHTLLGHKKGKGGLWKKLIVDENRWYRLEESLKYPISLENMRFQVHLFKRL</sequence>
<protein>
    <recommendedName>
        <fullName evidence="4">25S rRNA (Uridine(2843)-N(3))-methyltransferase</fullName>
    </recommendedName>
</protein>
<dbReference type="OrthoDB" id="6419443at2759"/>
<dbReference type="InterPro" id="IPR021463">
    <property type="entry name" value="Methyltransf_34"/>
</dbReference>
<accession>A0A9P7Z231</accession>
<dbReference type="Proteomes" id="UP000887226">
    <property type="component" value="Unassembled WGS sequence"/>
</dbReference>
<evidence type="ECO:0008006" key="4">
    <source>
        <dbReference type="Google" id="ProtNLM"/>
    </source>
</evidence>
<dbReference type="Pfam" id="PF11312">
    <property type="entry name" value="Methyltransf_34"/>
    <property type="match status" value="1"/>
</dbReference>
<proteinExistence type="predicted"/>